<sequence>MTTSRQFVLARRPQGRVREDDFSLVQTEIGPVPNGGIRLETLVVSLDPAIRGWLDDRPSYLPPVAIGAPVRSFGLARVTESRNPGYRPGDVVRGFVGWQERQVVPEPDPTWERITPEPGIPLETALGVLGMPGLTAWVGVHDILRPEPGQTMLISGASGAVGTLAVQLAKRAGARVLGIAGGTMKCALLTEQLGLDAAIDRHDPDWCDHLTAATPEGIDLVFENSGGPMFDATIARLENHARIALCGLIDGYNQATRPAGPANFGLLLTKRVLTQGFIVLDHLHRAPEIGKQLAGLIRDQEIQAIQTVEHGFDRLPVAFVGSFTGGHLGKLLVDLT</sequence>
<dbReference type="SUPFAM" id="SSF50129">
    <property type="entry name" value="GroES-like"/>
    <property type="match status" value="1"/>
</dbReference>
<evidence type="ECO:0000313" key="3">
    <source>
        <dbReference type="EMBL" id="PFG47184.1"/>
    </source>
</evidence>
<dbReference type="Pfam" id="PF16884">
    <property type="entry name" value="ADH_N_2"/>
    <property type="match status" value="1"/>
</dbReference>
<dbReference type="SMART" id="SM00829">
    <property type="entry name" value="PKS_ER"/>
    <property type="match status" value="1"/>
</dbReference>
<feature type="domain" description="Enoyl reductase (ER)" evidence="2">
    <location>
        <begin position="18"/>
        <end position="333"/>
    </location>
</feature>
<dbReference type="GO" id="GO:0016628">
    <property type="term" value="F:oxidoreductase activity, acting on the CH-CH group of donors, NAD or NADP as acceptor"/>
    <property type="evidence" value="ECO:0007669"/>
    <property type="project" value="InterPro"/>
</dbReference>
<dbReference type="AlphaFoldDB" id="A0A2A9F763"/>
<dbReference type="PANTHER" id="PTHR43205">
    <property type="entry name" value="PROSTAGLANDIN REDUCTASE"/>
    <property type="match status" value="1"/>
</dbReference>
<dbReference type="EMBL" id="PDJK01000002">
    <property type="protein sequence ID" value="PFG47184.1"/>
    <property type="molecule type" value="Genomic_DNA"/>
</dbReference>
<dbReference type="Pfam" id="PF00107">
    <property type="entry name" value="ADH_zinc_N"/>
    <property type="match status" value="1"/>
</dbReference>
<evidence type="ECO:0000256" key="1">
    <source>
        <dbReference type="ARBA" id="ARBA00023002"/>
    </source>
</evidence>
<dbReference type="InterPro" id="IPR011032">
    <property type="entry name" value="GroES-like_sf"/>
</dbReference>
<name>A0A2A9F763_9PSEU</name>
<dbReference type="RefSeq" id="WP_098511132.1">
    <property type="nucleotide sequence ID" value="NZ_JBIAKZ010000038.1"/>
</dbReference>
<dbReference type="InterPro" id="IPR041694">
    <property type="entry name" value="ADH_N_2"/>
</dbReference>
<proteinExistence type="predicted"/>
<evidence type="ECO:0000259" key="2">
    <source>
        <dbReference type="SMART" id="SM00829"/>
    </source>
</evidence>
<accession>A0A2A9F763</accession>
<keyword evidence="4" id="KW-1185">Reference proteome</keyword>
<protein>
    <recommendedName>
        <fullName evidence="2">Enoyl reductase (ER) domain-containing protein</fullName>
    </recommendedName>
</protein>
<reference evidence="3 4" key="1">
    <citation type="submission" date="2017-10" db="EMBL/GenBank/DDBJ databases">
        <title>Sequencing the genomes of 1000 actinobacteria strains.</title>
        <authorList>
            <person name="Klenk H.-P."/>
        </authorList>
    </citation>
    <scope>NUCLEOTIDE SEQUENCE [LARGE SCALE GENOMIC DNA]</scope>
    <source>
        <strain evidence="3 4">DSM 46092</strain>
    </source>
</reference>
<dbReference type="FunFam" id="3.40.50.720:FF:000121">
    <property type="entry name" value="Prostaglandin reductase 2"/>
    <property type="match status" value="1"/>
</dbReference>
<organism evidence="3 4">
    <name type="scientific">Amycolatopsis sulphurea</name>
    <dbReference type="NCBI Taxonomy" id="76022"/>
    <lineage>
        <taxon>Bacteria</taxon>
        <taxon>Bacillati</taxon>
        <taxon>Actinomycetota</taxon>
        <taxon>Actinomycetes</taxon>
        <taxon>Pseudonocardiales</taxon>
        <taxon>Pseudonocardiaceae</taxon>
        <taxon>Amycolatopsis</taxon>
    </lineage>
</organism>
<dbReference type="InterPro" id="IPR020843">
    <property type="entry name" value="ER"/>
</dbReference>
<dbReference type="InterPro" id="IPR036291">
    <property type="entry name" value="NAD(P)-bd_dom_sf"/>
</dbReference>
<dbReference type="Gene3D" id="3.90.180.10">
    <property type="entry name" value="Medium-chain alcohol dehydrogenases, catalytic domain"/>
    <property type="match status" value="1"/>
</dbReference>
<keyword evidence="1" id="KW-0560">Oxidoreductase</keyword>
<dbReference type="InterPro" id="IPR045010">
    <property type="entry name" value="MDR_fam"/>
</dbReference>
<evidence type="ECO:0000313" key="4">
    <source>
        <dbReference type="Proteomes" id="UP000243542"/>
    </source>
</evidence>
<dbReference type="PANTHER" id="PTHR43205:SF7">
    <property type="entry name" value="PROSTAGLANDIN REDUCTASE 1"/>
    <property type="match status" value="1"/>
</dbReference>
<dbReference type="InterPro" id="IPR013149">
    <property type="entry name" value="ADH-like_C"/>
</dbReference>
<dbReference type="SUPFAM" id="SSF51735">
    <property type="entry name" value="NAD(P)-binding Rossmann-fold domains"/>
    <property type="match status" value="1"/>
</dbReference>
<comment type="caution">
    <text evidence="3">The sequence shown here is derived from an EMBL/GenBank/DDBJ whole genome shotgun (WGS) entry which is preliminary data.</text>
</comment>
<dbReference type="CDD" id="cd05288">
    <property type="entry name" value="PGDH"/>
    <property type="match status" value="1"/>
</dbReference>
<dbReference type="Gene3D" id="3.40.50.720">
    <property type="entry name" value="NAD(P)-binding Rossmann-like Domain"/>
    <property type="match status" value="1"/>
</dbReference>
<gene>
    <name evidence="3" type="ORF">ATK36_2213</name>
</gene>
<dbReference type="Proteomes" id="UP000243542">
    <property type="component" value="Unassembled WGS sequence"/>
</dbReference>